<keyword evidence="2" id="KW-1185">Reference proteome</keyword>
<organism evidence="1 2">
    <name type="scientific">Serratia phage Muldoon</name>
    <dbReference type="NCBI Taxonomy" id="2601678"/>
    <lineage>
        <taxon>Viruses</taxon>
        <taxon>Duplodnaviria</taxon>
        <taxon>Heunggongvirae</taxon>
        <taxon>Uroviricota</taxon>
        <taxon>Caudoviricetes</taxon>
        <taxon>Muldoonvirus</taxon>
        <taxon>Muldoonvirus muldoon</taxon>
    </lineage>
</organism>
<evidence type="ECO:0000313" key="2">
    <source>
        <dbReference type="Proteomes" id="UP000326777"/>
    </source>
</evidence>
<sequence length="101" mass="11509">MNFVDAMQQVGLGKTVRRVNSNINYCVRLYPDQSLATRVYDDGSTDQMIPWPIEVLADWEVLDDGAAELVDKDVYKAKRLSYNSITNKFPGIIDFRSEVFA</sequence>
<proteinExistence type="predicted"/>
<protein>
    <submittedName>
        <fullName evidence="1">Uncharacterized protein</fullName>
    </submittedName>
</protein>
<accession>A0A5P8PJG0</accession>
<evidence type="ECO:0000313" key="1">
    <source>
        <dbReference type="EMBL" id="QFR56200.1"/>
    </source>
</evidence>
<name>A0A5P8PJG0_9CAUD</name>
<reference evidence="2" key="1">
    <citation type="submission" date="2019-06" db="EMBL/GenBank/DDBJ databases">
        <title>Complete genome sequence of Serratia marcescens phage Muldoon.</title>
        <authorList>
            <person name="Campbell S."/>
            <person name="Atkinson C."/>
            <person name="Moreland R."/>
            <person name="Liu M."/>
            <person name="Ramsey J."/>
            <person name="Leavitt J."/>
        </authorList>
    </citation>
    <scope>NUCLEOTIDE SEQUENCE [LARGE SCALE GENOMIC DNA]</scope>
</reference>
<dbReference type="Proteomes" id="UP000326777">
    <property type="component" value="Genome"/>
</dbReference>
<gene>
    <name evidence="1" type="ORF">CPT_Muldoon_249</name>
</gene>
<dbReference type="EMBL" id="MN095771">
    <property type="protein sequence ID" value="QFR56200.1"/>
    <property type="molecule type" value="Genomic_DNA"/>
</dbReference>